<name>A0A5R9BYU3_9LACT</name>
<dbReference type="NCBIfam" id="TIGR02937">
    <property type="entry name" value="sigma70-ECF"/>
    <property type="match status" value="1"/>
</dbReference>
<evidence type="ECO:0000256" key="1">
    <source>
        <dbReference type="ARBA" id="ARBA00008720"/>
    </source>
</evidence>
<sequence length="186" mass="22722">MRKKMSRILKQEMEQDFFYVHDSIVYGAIKKCRISYNHANFDDFVQIGRIKLVDAYREFPKNLFNEDYFYQFTGYAFRKVYWALMDQIRKEQRIVEREEALPESYEEWGMINPEVFDEDFVVWELFYSMLNCLSEKEQHYLKDSVIEQLTVTEIAKKRKVSRKTVYAWRKQVAKKLEHYQDVLKKG</sequence>
<comment type="caution">
    <text evidence="3">The sequence shown here is derived from an EMBL/GenBank/DDBJ whole genome shotgun (WGS) entry which is preliminary data.</text>
</comment>
<dbReference type="OrthoDB" id="2248780at2"/>
<dbReference type="InterPro" id="IPR014284">
    <property type="entry name" value="RNA_pol_sigma-70_dom"/>
</dbReference>
<dbReference type="AlphaFoldDB" id="A0A5R9BYU3"/>
<protein>
    <submittedName>
        <fullName evidence="3">Sigma-70 family RNA polymerase sigma factor</fullName>
    </submittedName>
</protein>
<dbReference type="InterPro" id="IPR013324">
    <property type="entry name" value="RNA_pol_sigma_r3/r4-like"/>
</dbReference>
<dbReference type="SUPFAM" id="SSF88659">
    <property type="entry name" value="Sigma3 and sigma4 domains of RNA polymerase sigma factors"/>
    <property type="match status" value="1"/>
</dbReference>
<dbReference type="Proteomes" id="UP000307201">
    <property type="component" value="Unassembled WGS sequence"/>
</dbReference>
<evidence type="ECO:0000313" key="4">
    <source>
        <dbReference type="Proteomes" id="UP000307201"/>
    </source>
</evidence>
<accession>A0A5R9BYU3</accession>
<dbReference type="Pfam" id="PF04297">
    <property type="entry name" value="UPF0122"/>
    <property type="match status" value="1"/>
</dbReference>
<dbReference type="InterPro" id="IPR007394">
    <property type="entry name" value="UPF0122"/>
</dbReference>
<proteinExistence type="inferred from homology"/>
<reference evidence="3 4" key="1">
    <citation type="submission" date="2019-05" db="EMBL/GenBank/DDBJ databases">
        <title>The metagenome of a microbial culture collection derived from dairy environment covers the genomic content of the human microbiome.</title>
        <authorList>
            <person name="Roder T."/>
            <person name="Wuthrich D."/>
            <person name="Sattari Z."/>
            <person name="Von Ah U."/>
            <person name="Bar C."/>
            <person name="Ronchi F."/>
            <person name="Macpherson A.J."/>
            <person name="Ganal-Vonarburg S.C."/>
            <person name="Bruggmann R."/>
            <person name="Vergeres G."/>
        </authorList>
    </citation>
    <scope>NUCLEOTIDE SEQUENCE [LARGE SCALE GENOMIC DNA]</scope>
    <source>
        <strain evidence="3 4">FAM 24235</strain>
    </source>
</reference>
<dbReference type="Gene3D" id="1.10.1740.10">
    <property type="match status" value="1"/>
</dbReference>
<dbReference type="SUPFAM" id="SSF88946">
    <property type="entry name" value="Sigma2 domain of RNA polymerase sigma factors"/>
    <property type="match status" value="1"/>
</dbReference>
<evidence type="ECO:0000313" key="3">
    <source>
        <dbReference type="EMBL" id="TLQ05904.1"/>
    </source>
</evidence>
<dbReference type="GO" id="GO:0006352">
    <property type="term" value="P:DNA-templated transcription initiation"/>
    <property type="evidence" value="ECO:0007669"/>
    <property type="project" value="InterPro"/>
</dbReference>
<dbReference type="GO" id="GO:0003700">
    <property type="term" value="F:DNA-binding transcription factor activity"/>
    <property type="evidence" value="ECO:0007669"/>
    <property type="project" value="InterPro"/>
</dbReference>
<evidence type="ECO:0000256" key="2">
    <source>
        <dbReference type="ARBA" id="ARBA00024764"/>
    </source>
</evidence>
<dbReference type="EMBL" id="VBTE01000046">
    <property type="protein sequence ID" value="TLQ05904.1"/>
    <property type="molecule type" value="Genomic_DNA"/>
</dbReference>
<dbReference type="STRING" id="191770.SAMN04488013_11137"/>
<gene>
    <name evidence="3" type="ORF">FEZ48_11795</name>
</gene>
<dbReference type="InterPro" id="IPR036388">
    <property type="entry name" value="WH-like_DNA-bd_sf"/>
</dbReference>
<dbReference type="Gene3D" id="1.10.10.10">
    <property type="entry name" value="Winged helix-like DNA-binding domain superfamily/Winged helix DNA-binding domain"/>
    <property type="match status" value="1"/>
</dbReference>
<organism evidence="3 4">
    <name type="scientific">Marinilactibacillus psychrotolerans</name>
    <dbReference type="NCBI Taxonomy" id="191770"/>
    <lineage>
        <taxon>Bacteria</taxon>
        <taxon>Bacillati</taxon>
        <taxon>Bacillota</taxon>
        <taxon>Bacilli</taxon>
        <taxon>Lactobacillales</taxon>
        <taxon>Carnobacteriaceae</taxon>
        <taxon>Marinilactibacillus</taxon>
    </lineage>
</organism>
<dbReference type="InterPro" id="IPR013325">
    <property type="entry name" value="RNA_pol_sigma_r2"/>
</dbReference>
<comment type="function">
    <text evidence="2">Might take part in the signal recognition particle (SRP) pathway. This is inferred from the conservation of its genetic proximity to ftsY/ffh. May be a regulatory protein.</text>
</comment>
<comment type="similarity">
    <text evidence="1">Belongs to the UPF0122 family.</text>
</comment>